<comment type="caution">
    <text evidence="2">The sequence shown here is derived from an EMBL/GenBank/DDBJ whole genome shotgun (WGS) entry which is preliminary data.</text>
</comment>
<reference evidence="3" key="1">
    <citation type="journal article" date="2019" name="Int. J. Syst. Evol. Microbiol.">
        <title>The Global Catalogue of Microorganisms (GCM) 10K type strain sequencing project: providing services to taxonomists for standard genome sequencing and annotation.</title>
        <authorList>
            <consortium name="The Broad Institute Genomics Platform"/>
            <consortium name="The Broad Institute Genome Sequencing Center for Infectious Disease"/>
            <person name="Wu L."/>
            <person name="Ma J."/>
        </authorList>
    </citation>
    <scope>NUCLEOTIDE SEQUENCE [LARGE SCALE GENOMIC DNA]</scope>
    <source>
        <strain evidence="3">JCM 13501</strain>
    </source>
</reference>
<organism evidence="2 3">
    <name type="scientific">Pseudomonas asuensis</name>
    <dbReference type="NCBI Taxonomy" id="1825787"/>
    <lineage>
        <taxon>Bacteria</taxon>
        <taxon>Pseudomonadati</taxon>
        <taxon>Pseudomonadota</taxon>
        <taxon>Gammaproteobacteria</taxon>
        <taxon>Pseudomonadales</taxon>
        <taxon>Pseudomonadaceae</taxon>
        <taxon>Pseudomonas</taxon>
    </lineage>
</organism>
<evidence type="ECO:0000313" key="2">
    <source>
        <dbReference type="EMBL" id="GGM30190.1"/>
    </source>
</evidence>
<dbReference type="RefSeq" id="WP_188868479.1">
    <property type="nucleotide sequence ID" value="NZ_BMNW01000017.1"/>
</dbReference>
<protein>
    <recommendedName>
        <fullName evidence="1">DUF6896 domain-containing protein</fullName>
    </recommendedName>
</protein>
<dbReference type="InterPro" id="IPR054191">
    <property type="entry name" value="DUF6896"/>
</dbReference>
<dbReference type="EMBL" id="BMNW01000017">
    <property type="protein sequence ID" value="GGM30190.1"/>
    <property type="molecule type" value="Genomic_DNA"/>
</dbReference>
<gene>
    <name evidence="2" type="ORF">GCM10009425_45980</name>
</gene>
<feature type="domain" description="DUF6896" evidence="1">
    <location>
        <begin position="19"/>
        <end position="103"/>
    </location>
</feature>
<keyword evidence="3" id="KW-1185">Reference proteome</keyword>
<dbReference type="Proteomes" id="UP000616499">
    <property type="component" value="Unassembled WGS sequence"/>
</dbReference>
<accession>A0ABQ2H4A9</accession>
<evidence type="ECO:0000313" key="3">
    <source>
        <dbReference type="Proteomes" id="UP000616499"/>
    </source>
</evidence>
<dbReference type="Pfam" id="PF21837">
    <property type="entry name" value="DUF6896"/>
    <property type="match status" value="1"/>
</dbReference>
<evidence type="ECO:0000259" key="1">
    <source>
        <dbReference type="Pfam" id="PF21837"/>
    </source>
</evidence>
<proteinExistence type="predicted"/>
<sequence>MSHGSSSDRGLYHKPFLPGTKQLGGVPYFKHGYGCAVKLPTGTIDFDFGKRGEIDGFDEWRLIRFAGLKLFEYGFPSEDSLKECFKAEVTAGSLVYSGHILYYITDAT</sequence>
<name>A0ABQ2H4A9_9PSED</name>